<feature type="domain" description="Fibronectin type-III" evidence="13">
    <location>
        <begin position="111"/>
        <end position="201"/>
    </location>
</feature>
<dbReference type="InterPro" id="IPR036116">
    <property type="entry name" value="FN3_sf"/>
</dbReference>
<evidence type="ECO:0000256" key="6">
    <source>
        <dbReference type="ARBA" id="ARBA00022777"/>
    </source>
</evidence>
<evidence type="ECO:0000313" key="14">
    <source>
        <dbReference type="EMBL" id="PAV91775.1"/>
    </source>
</evidence>
<keyword evidence="3" id="KW-0808">Transferase</keyword>
<dbReference type="InterPro" id="IPR011009">
    <property type="entry name" value="Kinase-like_dom_sf"/>
</dbReference>
<keyword evidence="8 11" id="KW-0472">Membrane</keyword>
<dbReference type="SMART" id="SM00219">
    <property type="entry name" value="TyrKc"/>
    <property type="match status" value="1"/>
</dbReference>
<sequence>MSISYPLYRSKYRFSQISIDIFPPILCRLLAGLLVVIHLPVAESQSPSSPSLPPQFVCQLRCTALCLQKNAADSCFDNCTSYNNPNLCSDQSCWNSCKDLGLPNGSTNIGTPQNIEVSNLNSRAVIRWQAVPEASGYVIQYKNVQDNEFTGSKIESSTAVDFLPRPQNYGACDPFQIRIIAISSNGASQPSPVVTVEAPLPYVDPKLNLVTMDYINQPYEKDFYQANGTVEIEFSYSNSDWPLGDEDLIITPSFHMIMCSDPDLSQGIPEAEFVPGKEARTLVGQVGSDMMYRKCKFLYYVESISSKQCKDSTNRIEFPPPQDLQTVIIQCSTVSNAPCSEEPNYAHPNCGVADSIKYTTIPTPNSDGVHNLTLNVTFVPQPQRNPSDPPDLYYEGIYGPAVNYAKFNYNNSLILTGINKDQLYGLTICAIKDVHNTTLPNVLSTDKSVRPKANPILVKSEVPNISTIAHSATLIQSESTLIDDLIELDAEQFFKIRVKRNKLATNESDVEFSGDDYQNSTFYEDLDFSGEIDENSTTFEILDNSTEEINFTEQNEGSELMYKMLKINENLDDFEGSSSGEEIEFSGTEPGEEHAENCTLLDDNNTITPCDQTIESKSVVGIIIGCVLGGLALIAVSAGLAFWWMSKKNREKLLKFKMSMGSDITPRYTDMPKKFDKWEIERRNLIIHHDKKLGSGAFGAVYLGRLIGKSMTHKDANSTLGVNLMRAENCEVAVKMLPEYADELSRSEFLKEIGLMKSLGYHERLVNMLACITDSEPLCLIVEYCSDGDLLRFLRDRCKYMMKLDELNINYHECPIDDNYDPDMIVTLKQLLMFAVQVSYGLEYLSQKGYIHRDVAARNVLVHEKNACKIGDFGLCRYIYSESPHYKSKLQGGRLPLKWMSPEAIRHYEFSSMSDVWSFGVLLFEIITLGGTPYPGIQPEDMLSYLEEGGRMDQPDNCPDDLYSVMAECWQADPEKRPLFSQIRQKLAGQLEEITGLLKKNLFRGKENFQKTTAT</sequence>
<dbReference type="AlphaFoldDB" id="A0A2A2M0H2"/>
<feature type="transmembrane region" description="Helical" evidence="11">
    <location>
        <begin position="619"/>
        <end position="645"/>
    </location>
</feature>
<evidence type="ECO:0000259" key="13">
    <source>
        <dbReference type="PROSITE" id="PS50853"/>
    </source>
</evidence>
<evidence type="ECO:0000256" key="9">
    <source>
        <dbReference type="ARBA" id="ARBA00023170"/>
    </source>
</evidence>
<evidence type="ECO:0000256" key="4">
    <source>
        <dbReference type="ARBA" id="ARBA00022692"/>
    </source>
</evidence>
<reference evidence="14 15" key="1">
    <citation type="journal article" date="2017" name="Curr. Biol.">
        <title>Genome architecture and evolution of a unichromosomal asexual nematode.</title>
        <authorList>
            <person name="Fradin H."/>
            <person name="Zegar C."/>
            <person name="Gutwein M."/>
            <person name="Lucas J."/>
            <person name="Kovtun M."/>
            <person name="Corcoran D."/>
            <person name="Baugh L.R."/>
            <person name="Kiontke K."/>
            <person name="Gunsalus K."/>
            <person name="Fitch D.H."/>
            <person name="Piano F."/>
        </authorList>
    </citation>
    <scope>NUCLEOTIDE SEQUENCE [LARGE SCALE GENOMIC DNA]</scope>
    <source>
        <strain evidence="14">PF1309</strain>
    </source>
</reference>
<dbReference type="PROSITE" id="PS50011">
    <property type="entry name" value="PROTEIN_KINASE_DOM"/>
    <property type="match status" value="1"/>
</dbReference>
<organism evidence="14 15">
    <name type="scientific">Diploscapter pachys</name>
    <dbReference type="NCBI Taxonomy" id="2018661"/>
    <lineage>
        <taxon>Eukaryota</taxon>
        <taxon>Metazoa</taxon>
        <taxon>Ecdysozoa</taxon>
        <taxon>Nematoda</taxon>
        <taxon>Chromadorea</taxon>
        <taxon>Rhabditida</taxon>
        <taxon>Rhabditina</taxon>
        <taxon>Rhabditomorpha</taxon>
        <taxon>Rhabditoidea</taxon>
        <taxon>Rhabditidae</taxon>
        <taxon>Diploscapter</taxon>
    </lineage>
</organism>
<evidence type="ECO:0000256" key="11">
    <source>
        <dbReference type="SAM" id="Phobius"/>
    </source>
</evidence>
<dbReference type="InterPro" id="IPR003961">
    <property type="entry name" value="FN3_dom"/>
</dbReference>
<name>A0A2A2M0H2_9BILA</name>
<keyword evidence="15" id="KW-1185">Reference proteome</keyword>
<evidence type="ECO:0000259" key="12">
    <source>
        <dbReference type="PROSITE" id="PS50011"/>
    </source>
</evidence>
<dbReference type="InterPro" id="IPR050122">
    <property type="entry name" value="RTK"/>
</dbReference>
<dbReference type="SUPFAM" id="SSF49265">
    <property type="entry name" value="Fibronectin type III"/>
    <property type="match status" value="1"/>
</dbReference>
<evidence type="ECO:0000256" key="7">
    <source>
        <dbReference type="ARBA" id="ARBA00022989"/>
    </source>
</evidence>
<evidence type="ECO:0000313" key="15">
    <source>
        <dbReference type="Proteomes" id="UP000218231"/>
    </source>
</evidence>
<dbReference type="SUPFAM" id="SSF56112">
    <property type="entry name" value="Protein kinase-like (PK-like)"/>
    <property type="match status" value="1"/>
</dbReference>
<dbReference type="InterPro" id="IPR008266">
    <property type="entry name" value="Tyr_kinase_AS"/>
</dbReference>
<evidence type="ECO:0000256" key="2">
    <source>
        <dbReference type="ARBA" id="ARBA00011902"/>
    </source>
</evidence>
<keyword evidence="9" id="KW-0675">Receptor</keyword>
<dbReference type="PROSITE" id="PS00109">
    <property type="entry name" value="PROTEIN_KINASE_TYR"/>
    <property type="match status" value="1"/>
</dbReference>
<dbReference type="OrthoDB" id="3256376at2759"/>
<dbReference type="STRING" id="2018661.A0A2A2M0H2"/>
<dbReference type="InterPro" id="IPR013783">
    <property type="entry name" value="Ig-like_fold"/>
</dbReference>
<accession>A0A2A2M0H2</accession>
<dbReference type="InterPro" id="IPR001245">
    <property type="entry name" value="Ser-Thr/Tyr_kinase_cat_dom"/>
</dbReference>
<comment type="caution">
    <text evidence="14">The sequence shown here is derived from an EMBL/GenBank/DDBJ whole genome shotgun (WGS) entry which is preliminary data.</text>
</comment>
<dbReference type="GO" id="GO:0005524">
    <property type="term" value="F:ATP binding"/>
    <property type="evidence" value="ECO:0007669"/>
    <property type="project" value="InterPro"/>
</dbReference>
<evidence type="ECO:0000256" key="10">
    <source>
        <dbReference type="ARBA" id="ARBA00023180"/>
    </source>
</evidence>
<dbReference type="Pfam" id="PF07714">
    <property type="entry name" value="PK_Tyr_Ser-Thr"/>
    <property type="match status" value="1"/>
</dbReference>
<dbReference type="GO" id="GO:0007169">
    <property type="term" value="P:cell surface receptor protein tyrosine kinase signaling pathway"/>
    <property type="evidence" value="ECO:0007669"/>
    <property type="project" value="TreeGrafter"/>
</dbReference>
<dbReference type="EC" id="2.7.10.1" evidence="2"/>
<proteinExistence type="predicted"/>
<keyword evidence="6" id="KW-0418">Kinase</keyword>
<evidence type="ECO:0000256" key="3">
    <source>
        <dbReference type="ARBA" id="ARBA00022679"/>
    </source>
</evidence>
<dbReference type="Gene3D" id="1.10.510.10">
    <property type="entry name" value="Transferase(Phosphotransferase) domain 1"/>
    <property type="match status" value="1"/>
</dbReference>
<protein>
    <recommendedName>
        <fullName evidence="2">receptor protein-tyrosine kinase</fullName>
        <ecNumber evidence="2">2.7.10.1</ecNumber>
    </recommendedName>
</protein>
<dbReference type="PANTHER" id="PTHR24416:SF583">
    <property type="entry name" value="RECEPTOR PROTEIN-TYROSINE KINASE"/>
    <property type="match status" value="1"/>
</dbReference>
<dbReference type="PROSITE" id="PS50853">
    <property type="entry name" value="FN3"/>
    <property type="match status" value="1"/>
</dbReference>
<keyword evidence="4 11" id="KW-0812">Transmembrane</keyword>
<dbReference type="InterPro" id="IPR020635">
    <property type="entry name" value="Tyr_kinase_cat_dom"/>
</dbReference>
<dbReference type="CDD" id="cd00192">
    <property type="entry name" value="PTKc"/>
    <property type="match status" value="1"/>
</dbReference>
<dbReference type="PANTHER" id="PTHR24416">
    <property type="entry name" value="TYROSINE-PROTEIN KINASE RECEPTOR"/>
    <property type="match status" value="1"/>
</dbReference>
<dbReference type="EMBL" id="LIAE01006291">
    <property type="protein sequence ID" value="PAV91775.1"/>
    <property type="molecule type" value="Genomic_DNA"/>
</dbReference>
<dbReference type="FunFam" id="1.10.510.10:FF:000994">
    <property type="entry name" value="Hypoxia Inhibited Receptor tyrosine kinase"/>
    <property type="match status" value="1"/>
</dbReference>
<gene>
    <name evidence="14" type="ORF">WR25_24322</name>
</gene>
<dbReference type="Gene3D" id="3.30.200.20">
    <property type="entry name" value="Phosphorylase Kinase, domain 1"/>
    <property type="match status" value="1"/>
</dbReference>
<keyword evidence="7 11" id="KW-1133">Transmembrane helix</keyword>
<keyword evidence="5" id="KW-0677">Repeat</keyword>
<dbReference type="GO" id="GO:0005886">
    <property type="term" value="C:plasma membrane"/>
    <property type="evidence" value="ECO:0007669"/>
    <property type="project" value="TreeGrafter"/>
</dbReference>
<dbReference type="InterPro" id="IPR000719">
    <property type="entry name" value="Prot_kinase_dom"/>
</dbReference>
<feature type="domain" description="Protein kinase" evidence="12">
    <location>
        <begin position="687"/>
        <end position="994"/>
    </location>
</feature>
<dbReference type="GO" id="GO:0043235">
    <property type="term" value="C:receptor complex"/>
    <property type="evidence" value="ECO:0007669"/>
    <property type="project" value="TreeGrafter"/>
</dbReference>
<dbReference type="CDD" id="cd00063">
    <property type="entry name" value="FN3"/>
    <property type="match status" value="1"/>
</dbReference>
<dbReference type="Proteomes" id="UP000218231">
    <property type="component" value="Unassembled WGS sequence"/>
</dbReference>
<dbReference type="PRINTS" id="PR00109">
    <property type="entry name" value="TYRKINASE"/>
</dbReference>
<comment type="subcellular location">
    <subcellularLocation>
        <location evidence="1">Membrane</location>
        <topology evidence="1">Single-pass membrane protein</topology>
    </subcellularLocation>
</comment>
<evidence type="ECO:0000256" key="1">
    <source>
        <dbReference type="ARBA" id="ARBA00004167"/>
    </source>
</evidence>
<dbReference type="GO" id="GO:0004714">
    <property type="term" value="F:transmembrane receptor protein tyrosine kinase activity"/>
    <property type="evidence" value="ECO:0007669"/>
    <property type="project" value="UniProtKB-EC"/>
</dbReference>
<evidence type="ECO:0000256" key="8">
    <source>
        <dbReference type="ARBA" id="ARBA00023136"/>
    </source>
</evidence>
<evidence type="ECO:0000256" key="5">
    <source>
        <dbReference type="ARBA" id="ARBA00022737"/>
    </source>
</evidence>
<keyword evidence="10" id="KW-0325">Glycoprotein</keyword>
<dbReference type="Gene3D" id="2.60.40.10">
    <property type="entry name" value="Immunoglobulins"/>
    <property type="match status" value="1"/>
</dbReference>